<dbReference type="EMBL" id="JAZDUF010000002">
    <property type="protein sequence ID" value="MEE3850273.1"/>
    <property type="molecule type" value="Genomic_DNA"/>
</dbReference>
<evidence type="ECO:0000256" key="1">
    <source>
        <dbReference type="ARBA" id="ARBA00006442"/>
    </source>
</evidence>
<proteinExistence type="inferred from homology"/>
<comment type="similarity">
    <text evidence="1">Belongs to the FAD-dependent oxidoreductase family.</text>
</comment>
<name>A0ABU7MBS7_9ACTN</name>
<evidence type="ECO:0000256" key="2">
    <source>
        <dbReference type="ARBA" id="ARBA00022630"/>
    </source>
</evidence>
<dbReference type="PRINTS" id="PR00368">
    <property type="entry name" value="FADPNR"/>
</dbReference>
<dbReference type="Pfam" id="PF07992">
    <property type="entry name" value="Pyr_redox_2"/>
    <property type="match status" value="1"/>
</dbReference>
<keyword evidence="4" id="KW-0560">Oxidoreductase</keyword>
<keyword evidence="7" id="KW-1185">Reference proteome</keyword>
<protein>
    <submittedName>
        <fullName evidence="6">FAD-dependent oxidoreductase</fullName>
    </submittedName>
</protein>
<dbReference type="SUPFAM" id="SSF51905">
    <property type="entry name" value="FAD/NAD(P)-binding domain"/>
    <property type="match status" value="2"/>
</dbReference>
<evidence type="ECO:0000313" key="7">
    <source>
        <dbReference type="Proteomes" id="UP001347146"/>
    </source>
</evidence>
<dbReference type="PANTHER" id="PTHR43735:SF3">
    <property type="entry name" value="FERROPTOSIS SUPPRESSOR PROTEIN 1"/>
    <property type="match status" value="1"/>
</dbReference>
<keyword evidence="2" id="KW-0285">Flavoprotein</keyword>
<gene>
    <name evidence="6" type="ORF">VZC37_08000</name>
</gene>
<evidence type="ECO:0000259" key="5">
    <source>
        <dbReference type="Pfam" id="PF07992"/>
    </source>
</evidence>
<feature type="domain" description="FAD/NAD(P)-binding" evidence="5">
    <location>
        <begin position="88"/>
        <end position="303"/>
    </location>
</feature>
<dbReference type="InterPro" id="IPR023753">
    <property type="entry name" value="FAD/NAD-binding_dom"/>
</dbReference>
<comment type="caution">
    <text evidence="6">The sequence shown here is derived from an EMBL/GenBank/DDBJ whole genome shotgun (WGS) entry which is preliminary data.</text>
</comment>
<dbReference type="Proteomes" id="UP001347146">
    <property type="component" value="Unassembled WGS sequence"/>
</dbReference>
<accession>A0ABU7MBS7</accession>
<evidence type="ECO:0000313" key="6">
    <source>
        <dbReference type="EMBL" id="MEE3850273.1"/>
    </source>
</evidence>
<keyword evidence="3" id="KW-0274">FAD</keyword>
<dbReference type="InterPro" id="IPR036188">
    <property type="entry name" value="FAD/NAD-bd_sf"/>
</dbReference>
<organism evidence="6 7">
    <name type="scientific">Gordonia sesuvii</name>
    <dbReference type="NCBI Taxonomy" id="3116777"/>
    <lineage>
        <taxon>Bacteria</taxon>
        <taxon>Bacillati</taxon>
        <taxon>Actinomycetota</taxon>
        <taxon>Actinomycetes</taxon>
        <taxon>Mycobacteriales</taxon>
        <taxon>Gordoniaceae</taxon>
        <taxon>Gordonia</taxon>
    </lineage>
</organism>
<sequence>MADPARHPRVVVAGLGDSGLLSAIHLARGRSRVPRLSPAGPPSIDVVGISAKPGLLSGQELGTRIARPDAWSRDYWIPFDRFRGLDRVRTVHGSLTGLDLDNRQVGIRLGDASVVSEPFDLLVISTGVRNGFWRQPTLQSATDIDADLLSTHRRLESTTTVAVIGGGAAAVSSAANIAAVWPAKNVHLYFPGDVALPQHHPRVWRRIRRRLDGLGVALHPHHRAVLPADGHIDRITDAPVTWTTSQDPVDADAVVWAIGAVRPNTEWLPPEILDERGFVRVGTDLRVVGHDDIFAVGDVAATDPLRNSARNRADRLVAHNVVATITGRPLKHYRPRSRRWGSVLGVQPDGLEVFAPDGRPFRLPAWSIDSVLQPWIVRRGIYRGVRDRS</sequence>
<dbReference type="RefSeq" id="WP_330431944.1">
    <property type="nucleotide sequence ID" value="NZ_JAZDUF010000002.1"/>
</dbReference>
<dbReference type="PANTHER" id="PTHR43735">
    <property type="entry name" value="APOPTOSIS-INDUCING FACTOR 1"/>
    <property type="match status" value="1"/>
</dbReference>
<dbReference type="PRINTS" id="PR00469">
    <property type="entry name" value="PNDRDTASEII"/>
</dbReference>
<evidence type="ECO:0000256" key="3">
    <source>
        <dbReference type="ARBA" id="ARBA00022827"/>
    </source>
</evidence>
<dbReference type="Gene3D" id="3.50.50.100">
    <property type="match status" value="1"/>
</dbReference>
<reference evidence="6 7" key="1">
    <citation type="submission" date="2024-01" db="EMBL/GenBank/DDBJ databases">
        <title>Draft genome sequence of Gordonia sp. LSe1-13.</title>
        <authorList>
            <person name="Suphannarot A."/>
            <person name="Mingma R."/>
        </authorList>
    </citation>
    <scope>NUCLEOTIDE SEQUENCE [LARGE SCALE GENOMIC DNA]</scope>
    <source>
        <strain evidence="6 7">LSe1-13</strain>
    </source>
</reference>
<evidence type="ECO:0000256" key="4">
    <source>
        <dbReference type="ARBA" id="ARBA00023002"/>
    </source>
</evidence>